<sequence>MSTFKNILTFGAYGRIEEAMAKYNKVKNRYNAKLRKMKIKSREVDALLETVVQVKVEAIKDLHTFKELTVGNQEKTLNQPKLSDFKIINQTLANGQLALTAGVGATLGATAGIGTALATWGLVSTLGAASTGTAISALSGAAATNATLAFLGGGSVAAGGGGMIAGTTLLGGMVAIPALVALGVFSHFSAKKKIAEIESAINKMQRYMNKMDRNIIQLKVVRKKAKRLIRLISKKSKKLKYELNIANQMINGEMNKLTCYYHQVRTLLFNRSASKLAVDVAILIDTPIFDEESINQDIASYKRTALIGKMMVVATCAIAFYLFALPVLKDAFPQHTLTKSNVVNKVADVKARIAAFIGEGENEVLESNYQIESEEVISDEYYVEEPMEYNVVTIIITKNYGETQILHEDFYFNTGETMNDVMYKYHDELEMVVEHNRIVSLKGFEQSLNGSERWLAQITAADGSPVDSLESILSDGDIIELDLH</sequence>
<evidence type="ECO:0000313" key="2">
    <source>
        <dbReference type="EMBL" id="SDP86046.1"/>
    </source>
</evidence>
<reference evidence="3" key="1">
    <citation type="submission" date="2016-10" db="EMBL/GenBank/DDBJ databases">
        <authorList>
            <person name="Varghese N."/>
            <person name="Submissions S."/>
        </authorList>
    </citation>
    <scope>NUCLEOTIDE SEQUENCE [LARGE SCALE GENOMIC DNA]</scope>
    <source>
        <strain evidence="3">IBRC-M10078</strain>
    </source>
</reference>
<name>A0A1H0W6Z3_9BACI</name>
<feature type="transmembrane region" description="Helical" evidence="1">
    <location>
        <begin position="310"/>
        <end position="328"/>
    </location>
</feature>
<dbReference type="Proteomes" id="UP000199159">
    <property type="component" value="Unassembled WGS sequence"/>
</dbReference>
<feature type="transmembrane region" description="Helical" evidence="1">
    <location>
        <begin position="163"/>
        <end position="185"/>
    </location>
</feature>
<gene>
    <name evidence="2" type="ORF">SAMN05216565_10999</name>
</gene>
<protein>
    <submittedName>
        <fullName evidence="2">Uncharacterized protein</fullName>
    </submittedName>
</protein>
<accession>A0A1H0W6Z3</accession>
<keyword evidence="1" id="KW-0812">Transmembrane</keyword>
<proteinExistence type="predicted"/>
<feature type="transmembrane region" description="Helical" evidence="1">
    <location>
        <begin position="97"/>
        <end position="123"/>
    </location>
</feature>
<evidence type="ECO:0000313" key="3">
    <source>
        <dbReference type="Proteomes" id="UP000199159"/>
    </source>
</evidence>
<dbReference type="OrthoDB" id="2449235at2"/>
<evidence type="ECO:0000256" key="1">
    <source>
        <dbReference type="SAM" id="Phobius"/>
    </source>
</evidence>
<dbReference type="RefSeq" id="WP_139163111.1">
    <property type="nucleotide sequence ID" value="NZ_FNJU01000009.1"/>
</dbReference>
<dbReference type="EMBL" id="FNJU01000009">
    <property type="protein sequence ID" value="SDP86046.1"/>
    <property type="molecule type" value="Genomic_DNA"/>
</dbReference>
<keyword evidence="1" id="KW-0472">Membrane</keyword>
<keyword evidence="3" id="KW-1185">Reference proteome</keyword>
<dbReference type="STRING" id="930152.SAMN05216565_10999"/>
<keyword evidence="1" id="KW-1133">Transmembrane helix</keyword>
<dbReference type="AlphaFoldDB" id="A0A1H0W6Z3"/>
<feature type="transmembrane region" description="Helical" evidence="1">
    <location>
        <begin position="135"/>
        <end position="157"/>
    </location>
</feature>
<organism evidence="2 3">
    <name type="scientific">Litchfieldia salsa</name>
    <dbReference type="NCBI Taxonomy" id="930152"/>
    <lineage>
        <taxon>Bacteria</taxon>
        <taxon>Bacillati</taxon>
        <taxon>Bacillota</taxon>
        <taxon>Bacilli</taxon>
        <taxon>Bacillales</taxon>
        <taxon>Bacillaceae</taxon>
        <taxon>Litchfieldia</taxon>
    </lineage>
</organism>